<sequence>MRKYFLLFWIVLLTGNLISSPRLKYSINENWQFIRQDIAEAKDGKCDDQQWQTVNLPHTWNVSDVMDDEPGYYRNIAWYRRSVPIPAGFSEKQITIYFEGANQEVELFVNGKSAGTHVGGYTRFSFDITSLIKTGQDNLFAIKVNNCYNEDIPPLTADFTFFGGIYRDVFLIITGKQHVSTTHYASEGVYLNTPVVREEMAKIEVKTMLTNTSAADSRVRIEHTIIHPDKSEVIRVSKKIKLAKQTYNQQDLQQVELKAPALWSPESPSLYTVRTRIYDEKSKVLLDEILQPLGLRWFEFSAEKGFHLNGKPYKLIGTNRHQCFDGLGNALSDEFHVRDVLMLKEMGGNFLRVSHYPQDPVVMEMCDKLGIITSVEIPIVNAITESEGFFKNSIEMAREMVFQDYNRPSVLIWAYMNEVLLRPPFRDESQRHENYLKSVETLAKAIEKQIREDDPYRYTLIPFHGSFDTYHNAGLTKISKLIGWNLYQGWYGGVFNGFGKFLDESQEKLKGIPFIITEYGADADPRLHAFDPVRFDYTQEWANLYHENYIKAIMERPYVVGANIWNLNDFHSEERGNAVPHINSKGITSTDRQVKDTYLQYQALFRKEPVVNIGGRNWTVRGGNADEHYTCLQPVKVYSNLGEIEFFLNGVSIGKQQTADAMAEFNVPFVSGVNVLEAVGYAEGGRTVRDQIKVDFRLVAANLKDERLPFESINVMLGSKRYFEEKDKAVIWLPEKPYTPGSWGYVGGKNYVKRTRHGQQPASDLNILNTNIDPVFQTMRHGIESFKLDVPDGEYTVSLYFAELMSKTSKVLVYNLGDDAIADDMDERIFSVDINGNRVIHDLNIAKEFGELNAVTKKFIVNVQNGKGISVDFVPVKDEAILNAIRVYRNY</sequence>
<comment type="similarity">
    <text evidence="1">Belongs to the glycosyl hydrolase 2 family.</text>
</comment>
<evidence type="ECO:0000259" key="6">
    <source>
        <dbReference type="Pfam" id="PF02837"/>
    </source>
</evidence>
<evidence type="ECO:0000259" key="4">
    <source>
        <dbReference type="Pfam" id="PF00703"/>
    </source>
</evidence>
<feature type="domain" description="Glycoside hydrolase family 2 immunoglobulin-like beta-sandwich" evidence="4">
    <location>
        <begin position="189"/>
        <end position="296"/>
    </location>
</feature>
<dbReference type="InterPro" id="IPR017853">
    <property type="entry name" value="GH"/>
</dbReference>
<evidence type="ECO:0000256" key="3">
    <source>
        <dbReference type="ARBA" id="ARBA00023295"/>
    </source>
</evidence>
<comment type="caution">
    <text evidence="9">The sequence shown here is derived from an EMBL/GenBank/DDBJ whole genome shotgun (WGS) entry which is preliminary data.</text>
</comment>
<dbReference type="SUPFAM" id="SSF49303">
    <property type="entry name" value="beta-Galactosidase/glucuronidase domain"/>
    <property type="match status" value="1"/>
</dbReference>
<dbReference type="GO" id="GO:0004565">
    <property type="term" value="F:beta-galactosidase activity"/>
    <property type="evidence" value="ECO:0007669"/>
    <property type="project" value="UniProtKB-EC"/>
</dbReference>
<feature type="domain" description="Malectin" evidence="7">
    <location>
        <begin position="753"/>
        <end position="867"/>
    </location>
</feature>
<dbReference type="Gene3D" id="2.60.40.10">
    <property type="entry name" value="Immunoglobulins"/>
    <property type="match status" value="2"/>
</dbReference>
<dbReference type="Gene3D" id="2.60.120.260">
    <property type="entry name" value="Galactose-binding domain-like"/>
    <property type="match status" value="1"/>
</dbReference>
<protein>
    <submittedName>
        <fullName evidence="9">Beta-galactosidase BoGH2A</fullName>
        <ecNumber evidence="9">3.2.1.23</ecNumber>
    </submittedName>
</protein>
<dbReference type="AlphaFoldDB" id="A0A644XCR7"/>
<dbReference type="Pfam" id="PF02837">
    <property type="entry name" value="Glyco_hydro_2_N"/>
    <property type="match status" value="1"/>
</dbReference>
<dbReference type="Gene3D" id="2.60.120.430">
    <property type="entry name" value="Galactose-binding lectin"/>
    <property type="match status" value="1"/>
</dbReference>
<gene>
    <name evidence="9" type="ORF">SDC9_60355</name>
</gene>
<reference evidence="9" key="1">
    <citation type="submission" date="2019-08" db="EMBL/GenBank/DDBJ databases">
        <authorList>
            <person name="Kucharzyk K."/>
            <person name="Murdoch R.W."/>
            <person name="Higgins S."/>
            <person name="Loffler F."/>
        </authorList>
    </citation>
    <scope>NUCLEOTIDE SEQUENCE</scope>
</reference>
<organism evidence="9">
    <name type="scientific">bioreactor metagenome</name>
    <dbReference type="NCBI Taxonomy" id="1076179"/>
    <lineage>
        <taxon>unclassified sequences</taxon>
        <taxon>metagenomes</taxon>
        <taxon>ecological metagenomes</taxon>
    </lineage>
</organism>
<dbReference type="SUPFAM" id="SSF49785">
    <property type="entry name" value="Galactose-binding domain-like"/>
    <property type="match status" value="1"/>
</dbReference>
<feature type="domain" description="DUF4982" evidence="8">
    <location>
        <begin position="634"/>
        <end position="688"/>
    </location>
</feature>
<dbReference type="Pfam" id="PF00703">
    <property type="entry name" value="Glyco_hydro_2"/>
    <property type="match status" value="1"/>
</dbReference>
<dbReference type="SUPFAM" id="SSF51445">
    <property type="entry name" value="(Trans)glycosidases"/>
    <property type="match status" value="1"/>
</dbReference>
<keyword evidence="2 9" id="KW-0378">Hydrolase</keyword>
<feature type="domain" description="Glycosyl hydrolases family 2 sugar binding" evidence="6">
    <location>
        <begin position="54"/>
        <end position="172"/>
    </location>
</feature>
<dbReference type="InterPro" id="IPR006101">
    <property type="entry name" value="Glyco_hydro_2"/>
</dbReference>
<proteinExistence type="inferred from homology"/>
<dbReference type="InterPro" id="IPR051913">
    <property type="entry name" value="GH2_Domain-Containing"/>
</dbReference>
<dbReference type="InterPro" id="IPR036156">
    <property type="entry name" value="Beta-gal/glucu_dom_sf"/>
</dbReference>
<dbReference type="InterPro" id="IPR032311">
    <property type="entry name" value="DUF4982"/>
</dbReference>
<dbReference type="PANTHER" id="PTHR42732:SF1">
    <property type="entry name" value="BETA-MANNOSIDASE"/>
    <property type="match status" value="1"/>
</dbReference>
<dbReference type="Gene3D" id="3.20.20.80">
    <property type="entry name" value="Glycosidases"/>
    <property type="match status" value="1"/>
</dbReference>
<keyword evidence="3 9" id="KW-0326">Glycosidase</keyword>
<dbReference type="Pfam" id="PF11721">
    <property type="entry name" value="Malectin"/>
    <property type="match status" value="1"/>
</dbReference>
<dbReference type="PANTHER" id="PTHR42732">
    <property type="entry name" value="BETA-GALACTOSIDASE"/>
    <property type="match status" value="1"/>
</dbReference>
<dbReference type="Pfam" id="PF16355">
    <property type="entry name" value="DUF4982"/>
    <property type="match status" value="1"/>
</dbReference>
<evidence type="ECO:0000313" key="9">
    <source>
        <dbReference type="EMBL" id="MPM13995.1"/>
    </source>
</evidence>
<dbReference type="InterPro" id="IPR013783">
    <property type="entry name" value="Ig-like_fold"/>
</dbReference>
<dbReference type="InterPro" id="IPR021720">
    <property type="entry name" value="Malectin_dom"/>
</dbReference>
<dbReference type="InterPro" id="IPR008979">
    <property type="entry name" value="Galactose-bd-like_sf"/>
</dbReference>
<dbReference type="EMBL" id="VSSQ01002207">
    <property type="protein sequence ID" value="MPM13995.1"/>
    <property type="molecule type" value="Genomic_DNA"/>
</dbReference>
<feature type="domain" description="Glycoside hydrolase family 2 catalytic" evidence="5">
    <location>
        <begin position="304"/>
        <end position="604"/>
    </location>
</feature>
<evidence type="ECO:0000259" key="5">
    <source>
        <dbReference type="Pfam" id="PF02836"/>
    </source>
</evidence>
<dbReference type="EC" id="3.2.1.23" evidence="9"/>
<dbReference type="Pfam" id="PF02836">
    <property type="entry name" value="Glyco_hydro_2_C"/>
    <property type="match status" value="1"/>
</dbReference>
<evidence type="ECO:0000259" key="8">
    <source>
        <dbReference type="Pfam" id="PF16355"/>
    </source>
</evidence>
<evidence type="ECO:0000256" key="2">
    <source>
        <dbReference type="ARBA" id="ARBA00022801"/>
    </source>
</evidence>
<dbReference type="PRINTS" id="PR00132">
    <property type="entry name" value="GLHYDRLASE2"/>
</dbReference>
<accession>A0A644XCR7</accession>
<dbReference type="GO" id="GO:0005975">
    <property type="term" value="P:carbohydrate metabolic process"/>
    <property type="evidence" value="ECO:0007669"/>
    <property type="project" value="InterPro"/>
</dbReference>
<evidence type="ECO:0000259" key="7">
    <source>
        <dbReference type="Pfam" id="PF11721"/>
    </source>
</evidence>
<evidence type="ECO:0000256" key="1">
    <source>
        <dbReference type="ARBA" id="ARBA00007401"/>
    </source>
</evidence>
<dbReference type="InterPro" id="IPR006103">
    <property type="entry name" value="Glyco_hydro_2_cat"/>
</dbReference>
<name>A0A644XCR7_9ZZZZ</name>
<dbReference type="InterPro" id="IPR006104">
    <property type="entry name" value="Glyco_hydro_2_N"/>
</dbReference>
<dbReference type="InterPro" id="IPR006102">
    <property type="entry name" value="Ig-like_GH2"/>
</dbReference>